<dbReference type="OrthoDB" id="7450850at2"/>
<gene>
    <name evidence="1" type="ORF">AAV99_04960</name>
</gene>
<proteinExistence type="predicted"/>
<organism evidence="1 2">
    <name type="scientific">Aurantiacibacter marinus</name>
    <dbReference type="NCBI Taxonomy" id="874156"/>
    <lineage>
        <taxon>Bacteria</taxon>
        <taxon>Pseudomonadati</taxon>
        <taxon>Pseudomonadota</taxon>
        <taxon>Alphaproteobacteria</taxon>
        <taxon>Sphingomonadales</taxon>
        <taxon>Erythrobacteraceae</taxon>
        <taxon>Aurantiacibacter</taxon>
    </lineage>
</organism>
<accession>A0A0H0XRA3</accession>
<sequence length="136" mass="15564">METQLRTALIAWLAADPALSATLNDITEEAPSRSAPPWLGISASASADWSTKQQRGREVRIAFELHTRGEEAAETALLVTSIEERIELLPRMQESFHIVTTQFLRARAEQRQPNRRAVLLEYRFRLFETRFLPTEN</sequence>
<dbReference type="AlphaFoldDB" id="A0A0H0XRA3"/>
<dbReference type="InterPro" id="IPR021508">
    <property type="entry name" value="Gp17-like"/>
</dbReference>
<dbReference type="RefSeq" id="WP_047092727.1">
    <property type="nucleotide sequence ID" value="NZ_LBHU01000001.1"/>
</dbReference>
<dbReference type="EMBL" id="LBHU01000001">
    <property type="protein sequence ID" value="KLI64859.1"/>
    <property type="molecule type" value="Genomic_DNA"/>
</dbReference>
<dbReference type="Proteomes" id="UP000053455">
    <property type="component" value="Unassembled WGS sequence"/>
</dbReference>
<dbReference type="Gene3D" id="3.30.2000.30">
    <property type="match status" value="1"/>
</dbReference>
<name>A0A0H0XRA3_9SPHN</name>
<evidence type="ECO:0000313" key="2">
    <source>
        <dbReference type="Proteomes" id="UP000053455"/>
    </source>
</evidence>
<evidence type="ECO:0000313" key="1">
    <source>
        <dbReference type="EMBL" id="KLI64859.1"/>
    </source>
</evidence>
<dbReference type="InterPro" id="IPR053745">
    <property type="entry name" value="Viral_Tail_Comp_sf"/>
</dbReference>
<dbReference type="PATRIC" id="fig|874156.12.peg.1028"/>
<dbReference type="STRING" id="874156.GCA_001021555_00284"/>
<evidence type="ECO:0008006" key="3">
    <source>
        <dbReference type="Google" id="ProtNLM"/>
    </source>
</evidence>
<reference evidence="1 2" key="1">
    <citation type="submission" date="2015-04" db="EMBL/GenBank/DDBJ databases">
        <title>The draft genome sequence of Erythrobacter marinus HWDM-33.</title>
        <authorList>
            <person name="Zhuang L."/>
            <person name="Liu Y."/>
            <person name="Shao Z."/>
        </authorList>
    </citation>
    <scope>NUCLEOTIDE SEQUENCE [LARGE SCALE GENOMIC DNA]</scope>
    <source>
        <strain evidence="1 2">HWDM-33</strain>
    </source>
</reference>
<protein>
    <recommendedName>
        <fullName evidence="3">DUF3168 domain-containing protein</fullName>
    </recommendedName>
</protein>
<comment type="caution">
    <text evidence="1">The sequence shown here is derived from an EMBL/GenBank/DDBJ whole genome shotgun (WGS) entry which is preliminary data.</text>
</comment>
<keyword evidence="2" id="KW-1185">Reference proteome</keyword>
<dbReference type="Pfam" id="PF11367">
    <property type="entry name" value="Tail_completion_gp17"/>
    <property type="match status" value="1"/>
</dbReference>